<dbReference type="CDD" id="cd08946">
    <property type="entry name" value="SDR_e"/>
    <property type="match status" value="1"/>
</dbReference>
<evidence type="ECO:0000313" key="2">
    <source>
        <dbReference type="EMBL" id="NYE95712.1"/>
    </source>
</evidence>
<dbReference type="EMBL" id="JACBYQ010000002">
    <property type="protein sequence ID" value="NYE95712.1"/>
    <property type="molecule type" value="Genomic_DNA"/>
</dbReference>
<dbReference type="Proteomes" id="UP000521748">
    <property type="component" value="Unassembled WGS sequence"/>
</dbReference>
<dbReference type="InterPro" id="IPR036291">
    <property type="entry name" value="NAD(P)-bd_dom_sf"/>
</dbReference>
<dbReference type="RefSeq" id="WP_246279589.1">
    <property type="nucleotide sequence ID" value="NZ_JACBYQ010000002.1"/>
</dbReference>
<dbReference type="PANTHER" id="PTHR43245:SF55">
    <property type="entry name" value="NAD(P)-BINDING DOMAIN-CONTAINING PROTEIN"/>
    <property type="match status" value="1"/>
</dbReference>
<dbReference type="AlphaFoldDB" id="A0A7Y9LU96"/>
<evidence type="ECO:0000259" key="1">
    <source>
        <dbReference type="Pfam" id="PF01370"/>
    </source>
</evidence>
<keyword evidence="3" id="KW-1185">Reference proteome</keyword>
<proteinExistence type="predicted"/>
<dbReference type="SUPFAM" id="SSF51735">
    <property type="entry name" value="NAD(P)-binding Rossmann-fold domains"/>
    <property type="match status" value="1"/>
</dbReference>
<evidence type="ECO:0000313" key="3">
    <source>
        <dbReference type="Proteomes" id="UP000521748"/>
    </source>
</evidence>
<organism evidence="2 3">
    <name type="scientific">Psychromicrobium silvestre</name>
    <dbReference type="NCBI Taxonomy" id="1645614"/>
    <lineage>
        <taxon>Bacteria</taxon>
        <taxon>Bacillati</taxon>
        <taxon>Actinomycetota</taxon>
        <taxon>Actinomycetes</taxon>
        <taxon>Micrococcales</taxon>
        <taxon>Micrococcaceae</taxon>
        <taxon>Psychromicrobium</taxon>
    </lineage>
</organism>
<name>A0A7Y9LU96_9MICC</name>
<comment type="caution">
    <text evidence="2">The sequence shown here is derived from an EMBL/GenBank/DDBJ whole genome shotgun (WGS) entry which is preliminary data.</text>
</comment>
<dbReference type="Pfam" id="PF01370">
    <property type="entry name" value="Epimerase"/>
    <property type="match status" value="1"/>
</dbReference>
<gene>
    <name evidence="2" type="ORF">FHU41_001962</name>
</gene>
<dbReference type="Gene3D" id="3.40.50.720">
    <property type="entry name" value="NAD(P)-binding Rossmann-like Domain"/>
    <property type="match status" value="1"/>
</dbReference>
<dbReference type="PANTHER" id="PTHR43245">
    <property type="entry name" value="BIFUNCTIONAL POLYMYXIN RESISTANCE PROTEIN ARNA"/>
    <property type="match status" value="1"/>
</dbReference>
<dbReference type="InterPro" id="IPR001509">
    <property type="entry name" value="Epimerase_deHydtase"/>
</dbReference>
<accession>A0A7Y9LU96</accession>
<feature type="domain" description="NAD-dependent epimerase/dehydratase" evidence="1">
    <location>
        <begin position="16"/>
        <end position="193"/>
    </location>
</feature>
<protein>
    <submittedName>
        <fullName evidence="2">Nucleoside-diphosphate-sugar epimerase</fullName>
    </submittedName>
</protein>
<sequence length="299" mass="31641">MTLDDQLGLEGPMRKVTITGAHGKAGRAAVAEFLAAGYEVLACDIAGPVGRNSDLGCPTMRVDLSDYGQCVQALDGADAVVHLANIPEPGMYPPAQTINANTAMNQNVFLAAAALRIPRVVWASSETTLGLPFGEPGGTLEYLPVDEGHYPHPASSYALSKVLGEAAAEQVARWSDTSFVGLRITNIFSEADYAKVPTFWAEPSSRGWNAFGYVDARDVALACRNAVEAQTKGSINLIIAAADSLMDRPSAELAKEVFPEVPVRGSIEGHQSLLSIDAAREAIGYQPQHSWRDSVSAGA</sequence>
<reference evidence="2 3" key="1">
    <citation type="submission" date="2020-07" db="EMBL/GenBank/DDBJ databases">
        <title>Sequencing the genomes of 1000 actinobacteria strains.</title>
        <authorList>
            <person name="Klenk H.-P."/>
        </authorList>
    </citation>
    <scope>NUCLEOTIDE SEQUENCE [LARGE SCALE GENOMIC DNA]</scope>
    <source>
        <strain evidence="2 3">DSM 102047</strain>
    </source>
</reference>
<dbReference type="InterPro" id="IPR050177">
    <property type="entry name" value="Lipid_A_modif_metabolic_enz"/>
</dbReference>